<dbReference type="PANTHER" id="PTHR34701:SF1">
    <property type="entry name" value="TRANSCRIPTIONAL REGULATOR MRAZ"/>
    <property type="match status" value="1"/>
</dbReference>
<dbReference type="InterPro" id="IPR035642">
    <property type="entry name" value="MraZ_N"/>
</dbReference>
<organism evidence="9 10">
    <name type="scientific">Brachybacterium nesterenkovii</name>
    <dbReference type="NCBI Taxonomy" id="47847"/>
    <lineage>
        <taxon>Bacteria</taxon>
        <taxon>Bacillati</taxon>
        <taxon>Actinomycetota</taxon>
        <taxon>Actinomycetes</taxon>
        <taxon>Micrococcales</taxon>
        <taxon>Dermabacteraceae</taxon>
        <taxon>Brachybacterium</taxon>
    </lineage>
</organism>
<comment type="similarity">
    <text evidence="7">Belongs to the MraZ family.</text>
</comment>
<accession>A0A1X6WZW6</accession>
<dbReference type="GO" id="GO:0009295">
    <property type="term" value="C:nucleoid"/>
    <property type="evidence" value="ECO:0007669"/>
    <property type="project" value="UniProtKB-SubCell"/>
</dbReference>
<keyword evidence="3" id="KW-0677">Repeat</keyword>
<evidence type="ECO:0000256" key="7">
    <source>
        <dbReference type="HAMAP-Rule" id="MF_01008"/>
    </source>
</evidence>
<protein>
    <recommendedName>
        <fullName evidence="1 7">Transcriptional regulator MraZ</fullName>
    </recommendedName>
</protein>
<dbReference type="InterPro" id="IPR035644">
    <property type="entry name" value="MraZ_C"/>
</dbReference>
<comment type="subcellular location">
    <subcellularLocation>
        <location evidence="7">Cytoplasm</location>
        <location evidence="7">Nucleoid</location>
    </subcellularLocation>
</comment>
<feature type="domain" description="SpoVT-AbrB" evidence="8">
    <location>
        <begin position="76"/>
        <end position="119"/>
    </location>
</feature>
<gene>
    <name evidence="7" type="primary">mraZ</name>
    <name evidence="9" type="ORF">FM110_06830</name>
</gene>
<keyword evidence="2 7" id="KW-0963">Cytoplasm</keyword>
<dbReference type="InterPro" id="IPR038619">
    <property type="entry name" value="MraZ_sf"/>
</dbReference>
<keyword evidence="6 7" id="KW-0804">Transcription</keyword>
<evidence type="ECO:0000256" key="6">
    <source>
        <dbReference type="ARBA" id="ARBA00023163"/>
    </source>
</evidence>
<keyword evidence="9" id="KW-0132">Cell division</keyword>
<feature type="domain" description="SpoVT-AbrB" evidence="8">
    <location>
        <begin position="5"/>
        <end position="47"/>
    </location>
</feature>
<keyword evidence="10" id="KW-1185">Reference proteome</keyword>
<proteinExistence type="inferred from homology"/>
<dbReference type="SUPFAM" id="SSF89447">
    <property type="entry name" value="AbrB/MazE/MraZ-like"/>
    <property type="match status" value="1"/>
</dbReference>
<evidence type="ECO:0000256" key="4">
    <source>
        <dbReference type="ARBA" id="ARBA00023015"/>
    </source>
</evidence>
<evidence type="ECO:0000256" key="2">
    <source>
        <dbReference type="ARBA" id="ARBA00022490"/>
    </source>
</evidence>
<evidence type="ECO:0000313" key="9">
    <source>
        <dbReference type="EMBL" id="SLM91613.1"/>
    </source>
</evidence>
<dbReference type="Proteomes" id="UP000195981">
    <property type="component" value="Unassembled WGS sequence"/>
</dbReference>
<dbReference type="PROSITE" id="PS51740">
    <property type="entry name" value="SPOVT_ABRB"/>
    <property type="match status" value="2"/>
</dbReference>
<reference evidence="9 10" key="1">
    <citation type="submission" date="2017-02" db="EMBL/GenBank/DDBJ databases">
        <authorList>
            <person name="Peterson S.W."/>
        </authorList>
    </citation>
    <scope>NUCLEOTIDE SEQUENCE [LARGE SCALE GENOMIC DNA]</scope>
    <source>
        <strain evidence="9 10">CIP104813</strain>
    </source>
</reference>
<dbReference type="InterPro" id="IPR037914">
    <property type="entry name" value="SpoVT-AbrB_sf"/>
</dbReference>
<dbReference type="GO" id="GO:2000143">
    <property type="term" value="P:negative regulation of DNA-templated transcription initiation"/>
    <property type="evidence" value="ECO:0007669"/>
    <property type="project" value="TreeGrafter"/>
</dbReference>
<dbReference type="GO" id="GO:0005737">
    <property type="term" value="C:cytoplasm"/>
    <property type="evidence" value="ECO:0007669"/>
    <property type="project" value="UniProtKB-UniRule"/>
</dbReference>
<dbReference type="CDD" id="cd16321">
    <property type="entry name" value="MraZ_C"/>
    <property type="match status" value="1"/>
</dbReference>
<keyword evidence="5 7" id="KW-0238">DNA-binding</keyword>
<sequence>MFLGTFTPRLDEKGRLIFPAKFRDQLASGLVMTRGQEHCISVYPLRAFEELHQKLRTAPATDKRTRDYLRVLLSGAEDVVPDKQGRITVPSHLRTYANLDRDCTVIGAGDWLEIWSTPAWETYLAQNEEGFAATAEEVVPGML</sequence>
<evidence type="ECO:0000313" key="10">
    <source>
        <dbReference type="Proteomes" id="UP000195981"/>
    </source>
</evidence>
<dbReference type="EMBL" id="FWFG01000061">
    <property type="protein sequence ID" value="SLM91613.1"/>
    <property type="molecule type" value="Genomic_DNA"/>
</dbReference>
<dbReference type="RefSeq" id="WP_087103900.1">
    <property type="nucleotide sequence ID" value="NZ_FWFG01000061.1"/>
</dbReference>
<dbReference type="AlphaFoldDB" id="A0A1X6WZW6"/>
<dbReference type="GO" id="GO:0003700">
    <property type="term" value="F:DNA-binding transcription factor activity"/>
    <property type="evidence" value="ECO:0007669"/>
    <property type="project" value="UniProtKB-UniRule"/>
</dbReference>
<dbReference type="InterPro" id="IPR007159">
    <property type="entry name" value="SpoVT-AbrB_dom"/>
</dbReference>
<dbReference type="PANTHER" id="PTHR34701">
    <property type="entry name" value="TRANSCRIPTIONAL REGULATOR MRAZ"/>
    <property type="match status" value="1"/>
</dbReference>
<dbReference type="HAMAP" id="MF_01008">
    <property type="entry name" value="MraZ"/>
    <property type="match status" value="1"/>
</dbReference>
<dbReference type="Gene3D" id="3.40.1550.20">
    <property type="entry name" value="Transcriptional regulator MraZ domain"/>
    <property type="match status" value="1"/>
</dbReference>
<evidence type="ECO:0000256" key="1">
    <source>
        <dbReference type="ARBA" id="ARBA00013860"/>
    </source>
</evidence>
<evidence type="ECO:0000259" key="8">
    <source>
        <dbReference type="PROSITE" id="PS51740"/>
    </source>
</evidence>
<name>A0A1X6WZW6_9MICO</name>
<comment type="subunit">
    <text evidence="7">Forms oligomers.</text>
</comment>
<dbReference type="GO" id="GO:0051301">
    <property type="term" value="P:cell division"/>
    <property type="evidence" value="ECO:0007669"/>
    <property type="project" value="UniProtKB-KW"/>
</dbReference>
<dbReference type="OrthoDB" id="9807753at2"/>
<dbReference type="InterPro" id="IPR020603">
    <property type="entry name" value="MraZ_dom"/>
</dbReference>
<evidence type="ECO:0000256" key="5">
    <source>
        <dbReference type="ARBA" id="ARBA00023125"/>
    </source>
</evidence>
<keyword evidence="4 7" id="KW-0805">Transcription regulation</keyword>
<dbReference type="Pfam" id="PF02381">
    <property type="entry name" value="MraZ"/>
    <property type="match status" value="2"/>
</dbReference>
<evidence type="ECO:0000256" key="3">
    <source>
        <dbReference type="ARBA" id="ARBA00022737"/>
    </source>
</evidence>
<dbReference type="GO" id="GO:0000976">
    <property type="term" value="F:transcription cis-regulatory region binding"/>
    <property type="evidence" value="ECO:0007669"/>
    <property type="project" value="TreeGrafter"/>
</dbReference>
<dbReference type="InterPro" id="IPR003444">
    <property type="entry name" value="MraZ"/>
</dbReference>
<dbReference type="NCBIfam" id="TIGR00242">
    <property type="entry name" value="division/cell wall cluster transcriptional repressor MraZ"/>
    <property type="match status" value="1"/>
</dbReference>
<dbReference type="CDD" id="cd16320">
    <property type="entry name" value="MraZ_N"/>
    <property type="match status" value="1"/>
</dbReference>
<keyword evidence="9" id="KW-0131">Cell cycle</keyword>